<protein>
    <submittedName>
        <fullName evidence="1">Uncharacterized protein</fullName>
    </submittedName>
</protein>
<dbReference type="EMBL" id="SMBK01000022">
    <property type="protein sequence ID" value="TCU32078.1"/>
    <property type="molecule type" value="Genomic_DNA"/>
</dbReference>
<accession>A0A4R3R9U7</accession>
<evidence type="ECO:0000313" key="2">
    <source>
        <dbReference type="Proteomes" id="UP000295507"/>
    </source>
</evidence>
<proteinExistence type="predicted"/>
<reference evidence="1 2" key="1">
    <citation type="submission" date="2019-03" db="EMBL/GenBank/DDBJ databases">
        <title>Genomic Encyclopedia of Type Strains, Phase IV (KMG-V): Genome sequencing to study the core and pangenomes of soil and plant-associated prokaryotes.</title>
        <authorList>
            <person name="Whitman W."/>
        </authorList>
    </citation>
    <scope>NUCLEOTIDE SEQUENCE [LARGE SCALE GENOMIC DNA]</scope>
    <source>
        <strain evidence="1 2">IE4868</strain>
    </source>
</reference>
<organism evidence="1 2">
    <name type="scientific">Rhizobium azibense</name>
    <dbReference type="NCBI Taxonomy" id="1136135"/>
    <lineage>
        <taxon>Bacteria</taxon>
        <taxon>Pseudomonadati</taxon>
        <taxon>Pseudomonadota</taxon>
        <taxon>Alphaproteobacteria</taxon>
        <taxon>Hyphomicrobiales</taxon>
        <taxon>Rhizobiaceae</taxon>
        <taxon>Rhizobium/Agrobacterium group</taxon>
        <taxon>Rhizobium</taxon>
    </lineage>
</organism>
<evidence type="ECO:0000313" key="1">
    <source>
        <dbReference type="EMBL" id="TCU32078.1"/>
    </source>
</evidence>
<name>A0A4R3R9U7_9HYPH</name>
<sequence length="52" mass="5930">MRFWQEIQALPRCVCRSLSEGSQFKNAAFGRHFFLREIGLAVKDNVLATTVS</sequence>
<dbReference type="AlphaFoldDB" id="A0A4R3R9U7"/>
<gene>
    <name evidence="1" type="ORF">EV129_12226</name>
</gene>
<comment type="caution">
    <text evidence="1">The sequence shown here is derived from an EMBL/GenBank/DDBJ whole genome shotgun (WGS) entry which is preliminary data.</text>
</comment>
<dbReference type="Proteomes" id="UP000295507">
    <property type="component" value="Unassembled WGS sequence"/>
</dbReference>